<protein>
    <submittedName>
        <fullName evidence="2">Cold shock domain-containing protein</fullName>
    </submittedName>
</protein>
<dbReference type="Pfam" id="PF00313">
    <property type="entry name" value="CSD"/>
    <property type="match status" value="1"/>
</dbReference>
<evidence type="ECO:0000313" key="2">
    <source>
        <dbReference type="EMBL" id="HDX29973.1"/>
    </source>
</evidence>
<dbReference type="PROSITE" id="PS51857">
    <property type="entry name" value="CSD_2"/>
    <property type="match status" value="1"/>
</dbReference>
<dbReference type="InterPro" id="IPR002059">
    <property type="entry name" value="CSP_DNA-bd"/>
</dbReference>
<organism evidence="2">
    <name type="scientific">Caldilinea aerophila</name>
    <dbReference type="NCBI Taxonomy" id="133453"/>
    <lineage>
        <taxon>Bacteria</taxon>
        <taxon>Bacillati</taxon>
        <taxon>Chloroflexota</taxon>
        <taxon>Caldilineae</taxon>
        <taxon>Caldilineales</taxon>
        <taxon>Caldilineaceae</taxon>
        <taxon>Caldilinea</taxon>
    </lineage>
</organism>
<dbReference type="SMART" id="SM00357">
    <property type="entry name" value="CSP"/>
    <property type="match status" value="1"/>
</dbReference>
<dbReference type="SUPFAM" id="SSF50249">
    <property type="entry name" value="Nucleic acid-binding proteins"/>
    <property type="match status" value="1"/>
</dbReference>
<reference evidence="2" key="1">
    <citation type="journal article" date="2020" name="mSystems">
        <title>Genome- and Community-Level Interaction Insights into Carbon Utilization and Element Cycling Functions of Hydrothermarchaeota in Hydrothermal Sediment.</title>
        <authorList>
            <person name="Zhou Z."/>
            <person name="Liu Y."/>
            <person name="Xu W."/>
            <person name="Pan J."/>
            <person name="Luo Z.H."/>
            <person name="Li M."/>
        </authorList>
    </citation>
    <scope>NUCLEOTIDE SEQUENCE [LARGE SCALE GENOMIC DNA]</scope>
    <source>
        <strain evidence="2">SpSt-289</strain>
    </source>
</reference>
<dbReference type="GO" id="GO:0003676">
    <property type="term" value="F:nucleic acid binding"/>
    <property type="evidence" value="ECO:0007669"/>
    <property type="project" value="InterPro"/>
</dbReference>
<dbReference type="InterPro" id="IPR011129">
    <property type="entry name" value="CSD"/>
</dbReference>
<dbReference type="AlphaFoldDB" id="A0A7C1FIF5"/>
<dbReference type="Gene3D" id="2.40.50.140">
    <property type="entry name" value="Nucleic acid-binding proteins"/>
    <property type="match status" value="1"/>
</dbReference>
<gene>
    <name evidence="2" type="ORF">ENQ20_00595</name>
</gene>
<sequence>MSNLRDPSKMAKLEWHDEELYCARCGISFLWTQEEQKQPNATAPHYCPGCRHLMPPPGRERGLVKWFNRRKRYGFIVRAGQPEIYVHRSAVQGKRLPHAGDLVEFTVQKEGRSAWATEVRLLAPKNQHSSS</sequence>
<accession>A0A7C1FIF5</accession>
<evidence type="ECO:0000259" key="1">
    <source>
        <dbReference type="PROSITE" id="PS51857"/>
    </source>
</evidence>
<feature type="domain" description="CSD" evidence="1">
    <location>
        <begin position="59"/>
        <end position="121"/>
    </location>
</feature>
<dbReference type="CDD" id="cd04458">
    <property type="entry name" value="CSP_CDS"/>
    <property type="match status" value="1"/>
</dbReference>
<comment type="caution">
    <text evidence="2">The sequence shown here is derived from an EMBL/GenBank/DDBJ whole genome shotgun (WGS) entry which is preliminary data.</text>
</comment>
<dbReference type="EMBL" id="DSMG01000006">
    <property type="protein sequence ID" value="HDX29973.1"/>
    <property type="molecule type" value="Genomic_DNA"/>
</dbReference>
<name>A0A7C1FIF5_9CHLR</name>
<dbReference type="InterPro" id="IPR012340">
    <property type="entry name" value="NA-bd_OB-fold"/>
</dbReference>
<proteinExistence type="predicted"/>